<protein>
    <submittedName>
        <fullName evidence="1">Uncharacterized protein</fullName>
    </submittedName>
</protein>
<organism evidence="1 2">
    <name type="scientific">Choristoneura fumiferana</name>
    <name type="common">Spruce budworm moth</name>
    <name type="synonym">Archips fumiferana</name>
    <dbReference type="NCBI Taxonomy" id="7141"/>
    <lineage>
        <taxon>Eukaryota</taxon>
        <taxon>Metazoa</taxon>
        <taxon>Ecdysozoa</taxon>
        <taxon>Arthropoda</taxon>
        <taxon>Hexapoda</taxon>
        <taxon>Insecta</taxon>
        <taxon>Pterygota</taxon>
        <taxon>Neoptera</taxon>
        <taxon>Endopterygota</taxon>
        <taxon>Lepidoptera</taxon>
        <taxon>Glossata</taxon>
        <taxon>Ditrysia</taxon>
        <taxon>Tortricoidea</taxon>
        <taxon>Tortricidae</taxon>
        <taxon>Tortricinae</taxon>
        <taxon>Choristoneura</taxon>
    </lineage>
</organism>
<evidence type="ECO:0000313" key="2">
    <source>
        <dbReference type="Proteomes" id="UP001064048"/>
    </source>
</evidence>
<accession>A0ACC0JTJ2</accession>
<comment type="caution">
    <text evidence="1">The sequence shown here is derived from an EMBL/GenBank/DDBJ whole genome shotgun (WGS) entry which is preliminary data.</text>
</comment>
<reference evidence="1 2" key="1">
    <citation type="journal article" date="2022" name="Genome Biol. Evol.">
        <title>The Spruce Budworm Genome: Reconstructing the Evolutionary History of Antifreeze Proteins.</title>
        <authorList>
            <person name="Beliveau C."/>
            <person name="Gagne P."/>
            <person name="Picq S."/>
            <person name="Vernygora O."/>
            <person name="Keeling C.I."/>
            <person name="Pinkney K."/>
            <person name="Doucet D."/>
            <person name="Wen F."/>
            <person name="Johnston J.S."/>
            <person name="Maaroufi H."/>
            <person name="Boyle B."/>
            <person name="Laroche J."/>
            <person name="Dewar K."/>
            <person name="Juretic N."/>
            <person name="Blackburn G."/>
            <person name="Nisole A."/>
            <person name="Brunet B."/>
            <person name="Brandao M."/>
            <person name="Lumley L."/>
            <person name="Duan J."/>
            <person name="Quan G."/>
            <person name="Lucarotti C.J."/>
            <person name="Roe A.D."/>
            <person name="Sperling F.A.H."/>
            <person name="Levesque R.C."/>
            <person name="Cusson M."/>
        </authorList>
    </citation>
    <scope>NUCLEOTIDE SEQUENCE [LARGE SCALE GENOMIC DNA]</scope>
    <source>
        <strain evidence="1">Glfc:IPQL:Cfum</strain>
    </source>
</reference>
<proteinExistence type="predicted"/>
<gene>
    <name evidence="1" type="ORF">MSG28_001922</name>
</gene>
<name>A0ACC0JTJ2_CHOFU</name>
<dbReference type="Proteomes" id="UP001064048">
    <property type="component" value="Chromosome 3"/>
</dbReference>
<evidence type="ECO:0000313" key="1">
    <source>
        <dbReference type="EMBL" id="KAI8427348.1"/>
    </source>
</evidence>
<keyword evidence="2" id="KW-1185">Reference proteome</keyword>
<dbReference type="EMBL" id="CM046103">
    <property type="protein sequence ID" value="KAI8427348.1"/>
    <property type="molecule type" value="Genomic_DNA"/>
</dbReference>
<sequence>MVDGLNSLSMLLPGVAVTYQGEEIGMKDGYVSWEDTVDVAACNQGNPDNYMDYSRDPARTPYHWDSSISAGFSTNATTWLPVAEDYMEINLQKQKEDDRSHYKALSENTFILVRYLVTFDTYALVFNVGTVTDTVDLAAMEVLKEPLSVVVGTHLYKRKVSHSISVYAHNDVAAFARDPAAVGDDPGPERLVEQRCILPGPDCAKPGIIDLAGIDQRYGGLDQFNGLIEKAKKLGLSAAMASAQCAWLRRGVDGVVLNPDFRPQSCGLKLLRKLVAEAMSCSRGSNLETPVILVQSSLDQEEAANYYGDESIGANSTSSPEANRITSRYGSDMIDAINLLSLILPGAAIIQQGDELGAADAILEWASKEACWPNPGNPSAAPFPWDDSTNAGFTAGEPWLPLAPNYRYANAKTQFSNEGSHVGVVKIAAAMRKSPAIGPHAEIKRLGDALAVLRWGGAGSLLVVSNLGKGQTEVQLSRMPGLPTTMTVAIGSAGSSFSSGSHVNLEKTVKLGPGETILLAGAPRHCGGPGPVDKIASKLSEGWQKLNNTPAAGVMSARAPALIEIIEPDPQNCTSRALPPEGNVKHRNYRMLNENLRAYTPTGDIHTSPEKGKVVSKFDVSTVISPPRARILELLRPDDPGRDTLEAIVRPAPRRGLTRPLDEDTRRFLQRALLSPSPYGSSAAPTPEPYPETPEQTSPEPLVEEPRKNQKTNGERSLADELREAEEEELTGETREDIYLEFIKRGGGVKEAVERERLGKLALSVEEDSGSECEDSLSVAARRLDALLAESRGLHKELQDIQQDMQVLARRVTRRDL</sequence>